<reference evidence="1" key="2">
    <citation type="submission" date="2025-08" db="UniProtKB">
        <authorList>
            <consortium name="Ensembl"/>
        </authorList>
    </citation>
    <scope>IDENTIFICATION</scope>
</reference>
<dbReference type="HOGENOM" id="CLU_3092599_0_0_1"/>
<proteinExistence type="predicted"/>
<keyword evidence="2" id="KW-1185">Reference proteome</keyword>
<reference evidence="2" key="1">
    <citation type="submission" date="2003-08" db="EMBL/GenBank/DDBJ databases">
        <authorList>
            <person name="Birren B."/>
            <person name="Nusbaum C."/>
            <person name="Abebe A."/>
            <person name="Abouelleil A."/>
            <person name="Adekoya E."/>
            <person name="Ait-zahra M."/>
            <person name="Allen N."/>
            <person name="Allen T."/>
            <person name="An P."/>
            <person name="Anderson M."/>
            <person name="Anderson S."/>
            <person name="Arachchi H."/>
            <person name="Armbruster J."/>
            <person name="Bachantsang P."/>
            <person name="Baldwin J."/>
            <person name="Barry A."/>
            <person name="Bayul T."/>
            <person name="Blitshsteyn B."/>
            <person name="Bloom T."/>
            <person name="Blye J."/>
            <person name="Boguslavskiy L."/>
            <person name="Borowsky M."/>
            <person name="Boukhgalter B."/>
            <person name="Brunache A."/>
            <person name="Butler J."/>
            <person name="Calixte N."/>
            <person name="Calvo S."/>
            <person name="Camarata J."/>
            <person name="Campo K."/>
            <person name="Chang J."/>
            <person name="Cheshatsang Y."/>
            <person name="Citroen M."/>
            <person name="Collymore A."/>
            <person name="Considine T."/>
            <person name="Cook A."/>
            <person name="Cooke P."/>
            <person name="Corum B."/>
            <person name="Cuomo C."/>
            <person name="David R."/>
            <person name="Dawoe T."/>
            <person name="Degray S."/>
            <person name="Dodge S."/>
            <person name="Dooley K."/>
            <person name="Dorje P."/>
            <person name="Dorjee K."/>
            <person name="Dorris L."/>
            <person name="Duffey N."/>
            <person name="Dupes A."/>
            <person name="Elkins T."/>
            <person name="Engels R."/>
            <person name="Erickson J."/>
            <person name="Farina A."/>
            <person name="Faro S."/>
            <person name="Ferreira P."/>
            <person name="Fischer H."/>
            <person name="Fitzgerald M."/>
            <person name="Foley K."/>
            <person name="Gage D."/>
            <person name="Galagan J."/>
            <person name="Gearin G."/>
            <person name="Gnerre S."/>
            <person name="Gnirke A."/>
            <person name="Goyette A."/>
            <person name="Graham J."/>
            <person name="Grandbois E."/>
            <person name="Gyaltsen K."/>
            <person name="Hafez N."/>
            <person name="Hagopian D."/>
            <person name="Hagos B."/>
            <person name="Hall J."/>
            <person name="Hatcher B."/>
            <person name="Heller A."/>
            <person name="Higgins H."/>
            <person name="Honan T."/>
            <person name="Horn A."/>
            <person name="Houde N."/>
            <person name="Hughes L."/>
            <person name="Hulme W."/>
            <person name="Husby E."/>
            <person name="Iliev I."/>
            <person name="Jaffe D."/>
            <person name="Jones C."/>
            <person name="Kamal M."/>
            <person name="Kamat A."/>
            <person name="Kamvysselis M."/>
            <person name="Karlsson E."/>
            <person name="Kells C."/>
            <person name="Kieu A."/>
            <person name="Kisner P."/>
            <person name="Kodira C."/>
            <person name="Kulbokas E."/>
            <person name="Labutti K."/>
            <person name="Lama D."/>
            <person name="Landers T."/>
            <person name="Leger J."/>
            <person name="Levine S."/>
            <person name="Lewis D."/>
            <person name="Lewis T."/>
            <person name="Lindblad-toh K."/>
            <person name="Liu X."/>
            <person name="Lokyitsang T."/>
            <person name="Lokyitsang Y."/>
            <person name="Lucien O."/>
            <person name="Lui A."/>
            <person name="Ma L.J."/>
            <person name="Mabbitt R."/>
            <person name="Macdonald J."/>
            <person name="Maclean C."/>
            <person name="Major J."/>
            <person name="Manning J."/>
            <person name="Marabella R."/>
            <person name="Maru K."/>
            <person name="Matthews C."/>
            <person name="Mauceli E."/>
            <person name="Mccarthy M."/>
            <person name="Mcdonough S."/>
            <person name="Mcghee T."/>
            <person name="Meldrim J."/>
            <person name="Meneus L."/>
            <person name="Mesirov J."/>
            <person name="Mihalev A."/>
            <person name="Mihova T."/>
            <person name="Mikkelsen T."/>
            <person name="Mlenga V."/>
            <person name="Moru K."/>
            <person name="Mozes J."/>
            <person name="Mulrain L."/>
            <person name="Munson G."/>
            <person name="Naylor J."/>
            <person name="Newes C."/>
            <person name="Nguyen C."/>
            <person name="Nguyen N."/>
            <person name="Nguyen T."/>
            <person name="Nicol R."/>
            <person name="Nielsen C."/>
            <person name="Nizzari M."/>
            <person name="Norbu C."/>
            <person name="Norbu N."/>
            <person name="O'donnell P."/>
            <person name="Okoawo O."/>
            <person name="O'leary S."/>
            <person name="Omotosho B."/>
            <person name="O'neill K."/>
            <person name="Osman S."/>
            <person name="Parker S."/>
            <person name="Perrin D."/>
            <person name="Phunkhang P."/>
            <person name="Piqani B."/>
            <person name="Purcell S."/>
            <person name="Rachupka T."/>
            <person name="Ramasamy U."/>
            <person name="Rameau R."/>
            <person name="Ray V."/>
            <person name="Raymond C."/>
            <person name="Retta R."/>
            <person name="Richardson S."/>
            <person name="Rise C."/>
            <person name="Rodriguez J."/>
            <person name="Rogers J."/>
            <person name="Rogov P."/>
            <person name="Rutman M."/>
            <person name="Schupbach R."/>
            <person name="Seaman C."/>
            <person name="Settipalli S."/>
            <person name="Sharpe T."/>
            <person name="Sheridan J."/>
            <person name="Sherpa N."/>
            <person name="Shi J."/>
            <person name="Smirnov S."/>
            <person name="Smith C."/>
            <person name="Sougnez C."/>
            <person name="Spencer B."/>
            <person name="Stalker J."/>
            <person name="Stange-thomann N."/>
            <person name="Stavropoulos S."/>
            <person name="Stetson K."/>
            <person name="Stone C."/>
            <person name="Stone S."/>
            <person name="Stubbs M."/>
            <person name="Talamas J."/>
            <person name="Tchuinga P."/>
            <person name="Tenzing P."/>
            <person name="Tesfaye S."/>
            <person name="Theodore J."/>
            <person name="Thoulutsang Y."/>
            <person name="Topham K."/>
            <person name="Towey S."/>
            <person name="Tsamla T."/>
            <person name="Tsomo N."/>
            <person name="Vallee D."/>
            <person name="Vassiliev H."/>
            <person name="Venkataraman V."/>
            <person name="Vinson J."/>
            <person name="Vo A."/>
            <person name="Wade C."/>
            <person name="Wang S."/>
            <person name="Wangchuk T."/>
            <person name="Wangdi T."/>
            <person name="Whittaker C."/>
            <person name="Wilkinson J."/>
            <person name="Wu Y."/>
            <person name="Wyman D."/>
            <person name="Yadav S."/>
            <person name="Yang S."/>
            <person name="Yang X."/>
            <person name="Yeager S."/>
            <person name="Yee E."/>
            <person name="Young G."/>
            <person name="Zainoun J."/>
            <person name="Zembeck L."/>
            <person name="Zimmer A."/>
            <person name="Zody M."/>
            <person name="Lander E."/>
        </authorList>
    </citation>
    <scope>NUCLEOTIDE SEQUENCE [LARGE SCALE GENOMIC DNA]</scope>
</reference>
<dbReference type="InParanoid" id="H2YID3"/>
<accession>H2YID3</accession>
<dbReference type="AlphaFoldDB" id="H2YID3"/>
<evidence type="ECO:0000313" key="2">
    <source>
        <dbReference type="Proteomes" id="UP000007875"/>
    </source>
</evidence>
<dbReference type="Ensembl" id="ENSCSAVT00000005153.1">
    <property type="protein sequence ID" value="ENSCSAVP00000005082.1"/>
    <property type="gene ID" value="ENSCSAVG00000003037.1"/>
</dbReference>
<reference evidence="1" key="3">
    <citation type="submission" date="2025-09" db="UniProtKB">
        <authorList>
            <consortium name="Ensembl"/>
        </authorList>
    </citation>
    <scope>IDENTIFICATION</scope>
</reference>
<evidence type="ECO:0000313" key="1">
    <source>
        <dbReference type="Ensembl" id="ENSCSAVP00000005082.1"/>
    </source>
</evidence>
<organism evidence="1 2">
    <name type="scientific">Ciona savignyi</name>
    <name type="common">Pacific transparent sea squirt</name>
    <dbReference type="NCBI Taxonomy" id="51511"/>
    <lineage>
        <taxon>Eukaryota</taxon>
        <taxon>Metazoa</taxon>
        <taxon>Chordata</taxon>
        <taxon>Tunicata</taxon>
        <taxon>Ascidiacea</taxon>
        <taxon>Phlebobranchia</taxon>
        <taxon>Cionidae</taxon>
        <taxon>Ciona</taxon>
    </lineage>
</organism>
<dbReference type="Proteomes" id="UP000007875">
    <property type="component" value="Unassembled WGS sequence"/>
</dbReference>
<protein>
    <submittedName>
        <fullName evidence="1">Uncharacterized protein</fullName>
    </submittedName>
</protein>
<sequence>MLEISLEAKFPVYTAPSIVKWRRRTTVTMNGWREHWAFYSIFPTATTFCASM</sequence>
<name>H2YID3_CIOSA</name>